<feature type="transmembrane region" description="Helical" evidence="2">
    <location>
        <begin position="240"/>
        <end position="263"/>
    </location>
</feature>
<reference evidence="4 5" key="1">
    <citation type="submission" date="2015-07" db="EMBL/GenBank/DDBJ databases">
        <title>A draft genome sequence of Mycobacterium wolinskyi.</title>
        <authorList>
            <person name="de Man T.J."/>
            <person name="Perry K.A."/>
            <person name="Coulliette A.D."/>
            <person name="Jensen B."/>
            <person name="Toney N.C."/>
            <person name="Limbago B.M."/>
            <person name="Noble-Wang J."/>
        </authorList>
    </citation>
    <scope>NUCLEOTIDE SEQUENCE [LARGE SCALE GENOMIC DNA]</scope>
    <source>
        <strain evidence="4 5">CDC_01</strain>
    </source>
</reference>
<organism evidence="4 5">
    <name type="scientific">Mycolicibacterium wolinskyi</name>
    <dbReference type="NCBI Taxonomy" id="59750"/>
    <lineage>
        <taxon>Bacteria</taxon>
        <taxon>Bacillati</taxon>
        <taxon>Actinomycetota</taxon>
        <taxon>Actinomycetes</taxon>
        <taxon>Mycobacteriales</taxon>
        <taxon>Mycobacteriaceae</taxon>
        <taxon>Mycolicibacterium</taxon>
    </lineage>
</organism>
<name>A0A132PFW7_9MYCO</name>
<gene>
    <name evidence="4" type="ORF">AFM11_26610</name>
</gene>
<feature type="compositionally biased region" description="Basic and acidic residues" evidence="1">
    <location>
        <begin position="334"/>
        <end position="348"/>
    </location>
</feature>
<feature type="transmembrane region" description="Helical" evidence="2">
    <location>
        <begin position="201"/>
        <end position="220"/>
    </location>
</feature>
<dbReference type="Proteomes" id="UP000070612">
    <property type="component" value="Unassembled WGS sequence"/>
</dbReference>
<dbReference type="STRING" id="59750.AWC31_22725"/>
<feature type="transmembrane region" description="Helical" evidence="2">
    <location>
        <begin position="114"/>
        <end position="136"/>
    </location>
</feature>
<protein>
    <submittedName>
        <fullName evidence="4">Membrane protein</fullName>
    </submittedName>
</protein>
<dbReference type="Pfam" id="PF14219">
    <property type="entry name" value="DUF4328"/>
    <property type="match status" value="1"/>
</dbReference>
<dbReference type="PATRIC" id="fig|59750.3.peg.3193"/>
<feature type="transmembrane region" description="Helical" evidence="2">
    <location>
        <begin position="148"/>
        <end position="180"/>
    </location>
</feature>
<dbReference type="RefSeq" id="WP_067855009.1">
    <property type="nucleotide sequence ID" value="NZ_LGTW01000021.1"/>
</dbReference>
<comment type="caution">
    <text evidence="4">The sequence shown here is derived from an EMBL/GenBank/DDBJ whole genome shotgun (WGS) entry which is preliminary data.</text>
</comment>
<keyword evidence="2" id="KW-0472">Membrane</keyword>
<evidence type="ECO:0000313" key="5">
    <source>
        <dbReference type="Proteomes" id="UP000070612"/>
    </source>
</evidence>
<feature type="transmembrane region" description="Helical" evidence="2">
    <location>
        <begin position="275"/>
        <end position="295"/>
    </location>
</feature>
<feature type="domain" description="DUF4328" evidence="3">
    <location>
        <begin position="142"/>
        <end position="300"/>
    </location>
</feature>
<evidence type="ECO:0000259" key="3">
    <source>
        <dbReference type="Pfam" id="PF14219"/>
    </source>
</evidence>
<dbReference type="EMBL" id="LGTW01000021">
    <property type="protein sequence ID" value="KWX21225.1"/>
    <property type="molecule type" value="Genomic_DNA"/>
</dbReference>
<evidence type="ECO:0000313" key="4">
    <source>
        <dbReference type="EMBL" id="KWX21225.1"/>
    </source>
</evidence>
<keyword evidence="5" id="KW-1185">Reference proteome</keyword>
<dbReference type="AlphaFoldDB" id="A0A132PFW7"/>
<keyword evidence="2" id="KW-1133">Transmembrane helix</keyword>
<evidence type="ECO:0000256" key="2">
    <source>
        <dbReference type="SAM" id="Phobius"/>
    </source>
</evidence>
<sequence>MIQVCSQCGTRWNVRDRQRSWCPRCGGTLLAPSTEQQWAADAGSRATPPRLAPGYRWIAVRPGAPPPTRRQRRPLGPTPRYRTIPSWGLQQQFEVADHETVAKRRGPGPDTVRLVLILAMIALGIAAFTHIVRYALLLINRSVLLHPVIAWTGVTIGLLASLMVLAVMFITVVLLVYWLVDRRSAAYAQRGQDDPRGAWELWICCLLPLVNLFMAPVFVLELASVENRLSQLRRPIVVWWIVWVLSAVVAVWSIVSTFVVTFFANNPQNIADNTVTVTIGYLLALAAVVLITRVFNGFERTATAHRSLHRWVVVDSGSTQPGRPAPVAEADGADQPKSEPEQQDRRESSAPVESEGQNPAA</sequence>
<accession>A0A132PFW7</accession>
<proteinExistence type="predicted"/>
<feature type="region of interest" description="Disordered" evidence="1">
    <location>
        <begin position="316"/>
        <end position="361"/>
    </location>
</feature>
<evidence type="ECO:0000256" key="1">
    <source>
        <dbReference type="SAM" id="MobiDB-lite"/>
    </source>
</evidence>
<dbReference type="InterPro" id="IPR025565">
    <property type="entry name" value="DUF4328"/>
</dbReference>
<keyword evidence="2" id="KW-0812">Transmembrane</keyword>